<keyword evidence="1" id="KW-0472">Membrane</keyword>
<accession>Q9KFM3</accession>
<dbReference type="STRING" id="272558.gene:10726309"/>
<keyword evidence="1" id="KW-1133">Transmembrane helix</keyword>
<feature type="transmembrane region" description="Helical" evidence="1">
    <location>
        <begin position="6"/>
        <end position="22"/>
    </location>
</feature>
<sequence length="26" mass="2936">MEWNVLVGVIIIFAVAIGLFSMKKKK</sequence>
<dbReference type="NCBIfam" id="TIGR01167">
    <property type="entry name" value="LPXTG_anchor"/>
    <property type="match status" value="1"/>
</dbReference>
<dbReference type="KEGG" id="bha:BH0456"/>
<dbReference type="PIR" id="H83706">
    <property type="entry name" value="H83706"/>
</dbReference>
<evidence type="ECO:0000256" key="1">
    <source>
        <dbReference type="SAM" id="Phobius"/>
    </source>
</evidence>
<keyword evidence="3" id="KW-1185">Reference proteome</keyword>
<evidence type="ECO:0000313" key="3">
    <source>
        <dbReference type="Proteomes" id="UP000001258"/>
    </source>
</evidence>
<dbReference type="HOGENOM" id="CLU_3416594_0_0_9"/>
<dbReference type="EMBL" id="BA000004">
    <property type="protein sequence ID" value="BAB04175.1"/>
    <property type="molecule type" value="Genomic_DNA"/>
</dbReference>
<proteinExistence type="predicted"/>
<reference evidence="2 3" key="1">
    <citation type="journal article" date="2000" name="Nucleic Acids Res.">
        <title>Complete genome sequence of the alkaliphilic bacterium Bacillus halodurans and genomic sequence comparison with Bacillus subtilis.</title>
        <authorList>
            <person name="Takami H."/>
            <person name="Nakasone K."/>
            <person name="Takaki Y."/>
            <person name="Maeno G."/>
            <person name="Sasaki R."/>
            <person name="Masui N."/>
            <person name="Fuji F."/>
            <person name="Hirama C."/>
            <person name="Nakamura Y."/>
            <person name="Ogasawara N."/>
            <person name="Kuhara S."/>
            <person name="Horikoshi K."/>
        </authorList>
    </citation>
    <scope>NUCLEOTIDE SEQUENCE [LARGE SCALE GENOMIC DNA]</scope>
    <source>
        <strain evidence="3">ATCC BAA-125 / DSM 18197 / FERM 7344 / JCM 9153 / C-125</strain>
    </source>
</reference>
<dbReference type="AlphaFoldDB" id="Q9KFM3"/>
<evidence type="ECO:0000313" key="2">
    <source>
        <dbReference type="EMBL" id="BAB04175.1"/>
    </source>
</evidence>
<dbReference type="Proteomes" id="UP000001258">
    <property type="component" value="Chromosome"/>
</dbReference>
<organism evidence="2 3">
    <name type="scientific">Halalkalibacterium halodurans (strain ATCC BAA-125 / DSM 18197 / FERM 7344 / JCM 9153 / C-125)</name>
    <name type="common">Bacillus halodurans</name>
    <dbReference type="NCBI Taxonomy" id="272558"/>
    <lineage>
        <taxon>Bacteria</taxon>
        <taxon>Bacillati</taxon>
        <taxon>Bacillota</taxon>
        <taxon>Bacilli</taxon>
        <taxon>Bacillales</taxon>
        <taxon>Bacillaceae</taxon>
        <taxon>Halalkalibacterium (ex Joshi et al. 2022)</taxon>
    </lineage>
</organism>
<keyword evidence="1" id="KW-0812">Transmembrane</keyword>
<name>Q9KFM3_HALH5</name>
<protein>
    <submittedName>
        <fullName evidence="2">BH0456 protein</fullName>
    </submittedName>
</protein>
<gene>
    <name evidence="2" type="ordered locus">BH0456</name>
</gene>